<dbReference type="InterPro" id="IPR002880">
    <property type="entry name" value="Pyrv_Fd/Flavodoxin_OxRdtase_N"/>
</dbReference>
<proteinExistence type="predicted"/>
<dbReference type="Pfam" id="PF17147">
    <property type="entry name" value="PFOR_II"/>
    <property type="match status" value="1"/>
</dbReference>
<dbReference type="AlphaFoldDB" id="A0A101I255"/>
<dbReference type="GO" id="GO:0019752">
    <property type="term" value="P:carboxylic acid metabolic process"/>
    <property type="evidence" value="ECO:0007669"/>
    <property type="project" value="UniProtKB-ARBA"/>
</dbReference>
<dbReference type="FunFam" id="3.40.50.920:FF:000010">
    <property type="entry name" value="Pyruvate ferredoxin oxidoreductase, alpha subunit"/>
    <property type="match status" value="1"/>
</dbReference>
<dbReference type="EMBL" id="LGGX01000011">
    <property type="protein sequence ID" value="KUK86848.1"/>
    <property type="molecule type" value="Genomic_DNA"/>
</dbReference>
<dbReference type="Proteomes" id="UP000053467">
    <property type="component" value="Unassembled WGS sequence"/>
</dbReference>
<dbReference type="Pfam" id="PF01855">
    <property type="entry name" value="POR_N"/>
    <property type="match status" value="1"/>
</dbReference>
<feature type="domain" description="Pyruvate flavodoxin/ferredoxin oxidoreductase pyrimidine binding" evidence="2">
    <location>
        <begin position="16"/>
        <end position="238"/>
    </location>
</feature>
<feature type="domain" description="Pyruvate:ferredoxin oxidoreductase core" evidence="3">
    <location>
        <begin position="261"/>
        <end position="364"/>
    </location>
</feature>
<dbReference type="PANTHER" id="PTHR32154">
    <property type="entry name" value="PYRUVATE-FLAVODOXIN OXIDOREDUCTASE-RELATED"/>
    <property type="match status" value="1"/>
</dbReference>
<name>A0A101I255_UNCT6</name>
<protein>
    <submittedName>
        <fullName evidence="4">Pyruvate ferredoxin oxidoreductase, alpha subunit</fullName>
    </submittedName>
</protein>
<dbReference type="CDD" id="cd07034">
    <property type="entry name" value="TPP_PYR_PFOR_IOR-alpha_like"/>
    <property type="match status" value="1"/>
</dbReference>
<gene>
    <name evidence="4" type="ORF">XE03_1211</name>
</gene>
<dbReference type="InterPro" id="IPR009014">
    <property type="entry name" value="Transketo_C/PFOR_II"/>
</dbReference>
<dbReference type="PANTHER" id="PTHR32154:SF0">
    <property type="entry name" value="PYRUVATE-FLAVODOXIN OXIDOREDUCTASE-RELATED"/>
    <property type="match status" value="1"/>
</dbReference>
<evidence type="ECO:0000259" key="3">
    <source>
        <dbReference type="Pfam" id="PF17147"/>
    </source>
</evidence>
<reference evidence="5" key="1">
    <citation type="journal article" date="2015" name="MBio">
        <title>Genome-Resolved Metagenomic Analysis Reveals Roles for Candidate Phyla and Other Microbial Community Members in Biogeochemical Transformations in Oil Reservoirs.</title>
        <authorList>
            <person name="Hu P."/>
            <person name="Tom L."/>
            <person name="Singh A."/>
            <person name="Thomas B.C."/>
            <person name="Baker B.J."/>
            <person name="Piceno Y.M."/>
            <person name="Andersen G.L."/>
            <person name="Banfield J.F."/>
        </authorList>
    </citation>
    <scope>NUCLEOTIDE SEQUENCE [LARGE SCALE GENOMIC DNA]</scope>
</reference>
<dbReference type="SUPFAM" id="SSF52922">
    <property type="entry name" value="TK C-terminal domain-like"/>
    <property type="match status" value="1"/>
</dbReference>
<dbReference type="FunFam" id="3.40.50.970:FF:000012">
    <property type="entry name" value="Pyruvate:ferredoxin (Flavodoxin) oxidoreductase"/>
    <property type="match status" value="1"/>
</dbReference>
<evidence type="ECO:0000313" key="5">
    <source>
        <dbReference type="Proteomes" id="UP000053467"/>
    </source>
</evidence>
<dbReference type="InterPro" id="IPR050722">
    <property type="entry name" value="Pyruvate:ferred/Flavod_OxRd"/>
</dbReference>
<evidence type="ECO:0000313" key="4">
    <source>
        <dbReference type="EMBL" id="KUK86848.1"/>
    </source>
</evidence>
<dbReference type="InterPro" id="IPR033412">
    <property type="entry name" value="PFOR_II"/>
</dbReference>
<dbReference type="InterPro" id="IPR029061">
    <property type="entry name" value="THDP-binding"/>
</dbReference>
<organism evidence="4 5">
    <name type="scientific">candidate division TA06 bacterium 34_109</name>
    <dbReference type="NCBI Taxonomy" id="1635277"/>
    <lineage>
        <taxon>Bacteria</taxon>
        <taxon>Bacteria division TA06</taxon>
    </lineage>
</organism>
<dbReference type="Gene3D" id="3.40.50.920">
    <property type="match status" value="1"/>
</dbReference>
<dbReference type="PATRIC" id="fig|1635277.3.peg.1515"/>
<sequence>MSEQKVIMGNHALSYGAVTSRVQVIAAYPITPQTQVVELLSEMCADGTLDAEFIKVESEHSAMAASIGASAAGARAFTATSAQGLALMHEMLHWAVGARLPIVMGNINRSMAPPWTIWSEQTDSLSQRDTGWLQIYASSNQEVYDSVLIAYKVAENEKVSLPVMIILDAFFLSHTSENVTLIDQKDADRYLKPYNPKYRLDIKDPHTFGGLTGPDWYMELRYKIQKAMEDSIDVIKDAQKEFKEMFGREYGLVEPYRCEDADTILVTMATAASTSKQVIDELRDKGEKVGLLRIRFFRPFPYDEVRKYLKNSKKVIVLDRNLSPGAGGIVFQEVKSALYNEPVKPKIYGYIAGLGGRDITVNTIGKLFDDAKNSEPADIKWMEVKI</sequence>
<dbReference type="GO" id="GO:0016903">
    <property type="term" value="F:oxidoreductase activity, acting on the aldehyde or oxo group of donors"/>
    <property type="evidence" value="ECO:0007669"/>
    <property type="project" value="UniProtKB-ARBA"/>
</dbReference>
<dbReference type="SUPFAM" id="SSF52518">
    <property type="entry name" value="Thiamin diphosphate-binding fold (THDP-binding)"/>
    <property type="match status" value="1"/>
</dbReference>
<keyword evidence="1" id="KW-0560">Oxidoreductase</keyword>
<keyword evidence="4" id="KW-0670">Pyruvate</keyword>
<evidence type="ECO:0000259" key="2">
    <source>
        <dbReference type="Pfam" id="PF01855"/>
    </source>
</evidence>
<accession>A0A101I255</accession>
<comment type="caution">
    <text evidence="4">The sequence shown here is derived from an EMBL/GenBank/DDBJ whole genome shotgun (WGS) entry which is preliminary data.</text>
</comment>
<dbReference type="Gene3D" id="3.40.50.970">
    <property type="match status" value="1"/>
</dbReference>
<evidence type="ECO:0000256" key="1">
    <source>
        <dbReference type="ARBA" id="ARBA00023002"/>
    </source>
</evidence>
<dbReference type="GO" id="GO:0006979">
    <property type="term" value="P:response to oxidative stress"/>
    <property type="evidence" value="ECO:0007669"/>
    <property type="project" value="TreeGrafter"/>
</dbReference>